<keyword evidence="3" id="KW-1185">Reference proteome</keyword>
<proteinExistence type="predicted"/>
<evidence type="ECO:0000313" key="2">
    <source>
        <dbReference type="EMBL" id="MFD2091961.1"/>
    </source>
</evidence>
<feature type="compositionally biased region" description="Low complexity" evidence="1">
    <location>
        <begin position="8"/>
        <end position="23"/>
    </location>
</feature>
<protein>
    <submittedName>
        <fullName evidence="2">DUF4245 domain-containing protein</fullName>
    </submittedName>
</protein>
<comment type="caution">
    <text evidence="2">The sequence shown here is derived from an EMBL/GenBank/DDBJ whole genome shotgun (WGS) entry which is preliminary data.</text>
</comment>
<evidence type="ECO:0000313" key="3">
    <source>
        <dbReference type="Proteomes" id="UP001597402"/>
    </source>
</evidence>
<sequence>MTGVGPTSEHASTPAAEPSAPVSSAVERAGRLTFANMVRSLLPLVVICLLLVGWQTFRQSGDVGVRTVDPSSTVRLAAERAAYQVLVPTGLGEEYLTTSARTDAGGAGEGDPVTLEIGYLTPSEEFAGFVVSDDRRADPLTAVLDGAEEQGSVDVDGERWTRSTTVDGETALFRESDGVTVLVTGSAPDEELRTVAASLRPYSG</sequence>
<name>A0ABW4XB09_9ACTN</name>
<dbReference type="Proteomes" id="UP001597402">
    <property type="component" value="Unassembled WGS sequence"/>
</dbReference>
<accession>A0ABW4XB09</accession>
<organism evidence="2 3">
    <name type="scientific">Blastococcus deserti</name>
    <dbReference type="NCBI Taxonomy" id="2259033"/>
    <lineage>
        <taxon>Bacteria</taxon>
        <taxon>Bacillati</taxon>
        <taxon>Actinomycetota</taxon>
        <taxon>Actinomycetes</taxon>
        <taxon>Geodermatophilales</taxon>
        <taxon>Geodermatophilaceae</taxon>
        <taxon>Blastococcus</taxon>
    </lineage>
</organism>
<dbReference type="Pfam" id="PF14030">
    <property type="entry name" value="DUF4245"/>
    <property type="match status" value="1"/>
</dbReference>
<dbReference type="RefSeq" id="WP_376874882.1">
    <property type="nucleotide sequence ID" value="NZ_JBHUHP010000009.1"/>
</dbReference>
<gene>
    <name evidence="2" type="ORF">ACFSHS_10310</name>
</gene>
<dbReference type="EMBL" id="JBHUHP010000009">
    <property type="protein sequence ID" value="MFD2091961.1"/>
    <property type="molecule type" value="Genomic_DNA"/>
</dbReference>
<dbReference type="InterPro" id="IPR025339">
    <property type="entry name" value="DUF4245"/>
</dbReference>
<feature type="region of interest" description="Disordered" evidence="1">
    <location>
        <begin position="1"/>
        <end position="23"/>
    </location>
</feature>
<reference evidence="3" key="1">
    <citation type="journal article" date="2019" name="Int. J. Syst. Evol. Microbiol.">
        <title>The Global Catalogue of Microorganisms (GCM) 10K type strain sequencing project: providing services to taxonomists for standard genome sequencing and annotation.</title>
        <authorList>
            <consortium name="The Broad Institute Genomics Platform"/>
            <consortium name="The Broad Institute Genome Sequencing Center for Infectious Disease"/>
            <person name="Wu L."/>
            <person name="Ma J."/>
        </authorList>
    </citation>
    <scope>NUCLEOTIDE SEQUENCE [LARGE SCALE GENOMIC DNA]</scope>
    <source>
        <strain evidence="3">JCM 3338</strain>
    </source>
</reference>
<evidence type="ECO:0000256" key="1">
    <source>
        <dbReference type="SAM" id="MobiDB-lite"/>
    </source>
</evidence>